<gene>
    <name evidence="8" type="ORF">AMOR_12510</name>
</gene>
<evidence type="ECO:0000256" key="2">
    <source>
        <dbReference type="ARBA" id="ARBA00022598"/>
    </source>
</evidence>
<dbReference type="EMBL" id="AP025591">
    <property type="protein sequence ID" value="BDG02255.1"/>
    <property type="molecule type" value="Genomic_DNA"/>
</dbReference>
<dbReference type="InterPro" id="IPR051087">
    <property type="entry name" value="Mitochondrial_ACSM"/>
</dbReference>
<evidence type="ECO:0000313" key="8">
    <source>
        <dbReference type="EMBL" id="BDG02255.1"/>
    </source>
</evidence>
<dbReference type="Proteomes" id="UP001162891">
    <property type="component" value="Chromosome"/>
</dbReference>
<protein>
    <submittedName>
        <fullName evidence="8">AMP-binding protein</fullName>
    </submittedName>
</protein>
<feature type="domain" description="AMP-binding enzyme C-terminal" evidence="7">
    <location>
        <begin position="452"/>
        <end position="529"/>
    </location>
</feature>
<evidence type="ECO:0000259" key="7">
    <source>
        <dbReference type="Pfam" id="PF13193"/>
    </source>
</evidence>
<sequence length="562" mass="62121">MQSTDAFQRARDFLVEHRLDYDRAYREFRWPTLDAFNFAIDWFDRLARGNRRLALHLVGDDGRSVQLTYEELSERSTRVAAFLRRHGCGRGDRVLMMLPNCVAIWELMLGAMKLGAAVIPASTLLTPDDLRDRLARGAVRHVVTNADGAAKLRWLGDSVTRIAVGEPVAGWHRWEDAYAERADLGRPVATRGTDPALLYFTSGTTARPKLVVHTQESYSAGHLSTLYWIGAREGDVHMNVSSPGWGKHAWSSFFVPFTAGATAFVHDYARFQARATLEVLARHEITTLCAPPTVWRLLILEDLARHPVKVREALSAGEPLNPEVIERVRAAWGVTIRDGYGQTETTALVGNSPGQPIVPGSMGRPLPGFRVTLLDAAGAEADEGEISVSLTPRPAGLMAGYEGDAALTGHATRDGFYRTGDVATRDARGYVTYVGRADDLFKSSDYRISPFELESALVEHAAVAEAAVVPSPDPVRGTVPKAFLVLRPGAEPGRELALDLFRFLRGRLAPYKRVRRLEFSDLPKTISGKIRRVALRGVEATRRAEGGRAEHEHWQEDFPELS</sequence>
<accession>A0ABM7WS00</accession>
<dbReference type="InterPro" id="IPR025110">
    <property type="entry name" value="AMP-bd_C"/>
</dbReference>
<dbReference type="Gene3D" id="3.40.50.12780">
    <property type="entry name" value="N-terminal domain of ligase-like"/>
    <property type="match status" value="1"/>
</dbReference>
<evidence type="ECO:0000256" key="3">
    <source>
        <dbReference type="ARBA" id="ARBA00022741"/>
    </source>
</evidence>
<dbReference type="RefSeq" id="WP_318653849.1">
    <property type="nucleotide sequence ID" value="NZ_AP025591.1"/>
</dbReference>
<keyword evidence="9" id="KW-1185">Reference proteome</keyword>
<evidence type="ECO:0000313" key="9">
    <source>
        <dbReference type="Proteomes" id="UP001162891"/>
    </source>
</evidence>
<organism evidence="8 9">
    <name type="scientific">Anaeromyxobacter oryzae</name>
    <dbReference type="NCBI Taxonomy" id="2918170"/>
    <lineage>
        <taxon>Bacteria</taxon>
        <taxon>Pseudomonadati</taxon>
        <taxon>Myxococcota</taxon>
        <taxon>Myxococcia</taxon>
        <taxon>Myxococcales</taxon>
        <taxon>Cystobacterineae</taxon>
        <taxon>Anaeromyxobacteraceae</taxon>
        <taxon>Anaeromyxobacter</taxon>
    </lineage>
</organism>
<reference evidence="9" key="1">
    <citation type="journal article" date="2022" name="Int. J. Syst. Evol. Microbiol.">
        <title>Anaeromyxobacter oryzae sp. nov., Anaeromyxobacter diazotrophicus sp. nov. and Anaeromyxobacter paludicola sp. nov., isolated from paddy soils.</title>
        <authorList>
            <person name="Itoh H."/>
            <person name="Xu Z."/>
            <person name="Mise K."/>
            <person name="Masuda Y."/>
            <person name="Ushijima N."/>
            <person name="Hayakawa C."/>
            <person name="Shiratori Y."/>
            <person name="Senoo K."/>
        </authorList>
    </citation>
    <scope>NUCLEOTIDE SEQUENCE [LARGE SCALE GENOMIC DNA]</scope>
    <source>
        <strain evidence="9">Red232</strain>
    </source>
</reference>
<keyword evidence="3" id="KW-0547">Nucleotide-binding</keyword>
<feature type="domain" description="AMP-dependent synthetase/ligase" evidence="6">
    <location>
        <begin position="53"/>
        <end position="401"/>
    </location>
</feature>
<comment type="similarity">
    <text evidence="1">Belongs to the ATP-dependent AMP-binding enzyme family.</text>
</comment>
<evidence type="ECO:0000256" key="1">
    <source>
        <dbReference type="ARBA" id="ARBA00006432"/>
    </source>
</evidence>
<dbReference type="InterPro" id="IPR000873">
    <property type="entry name" value="AMP-dep_synth/lig_dom"/>
</dbReference>
<evidence type="ECO:0000256" key="5">
    <source>
        <dbReference type="SAM" id="MobiDB-lite"/>
    </source>
</evidence>
<dbReference type="Pfam" id="PF00501">
    <property type="entry name" value="AMP-binding"/>
    <property type="match status" value="1"/>
</dbReference>
<feature type="compositionally biased region" description="Basic and acidic residues" evidence="5">
    <location>
        <begin position="542"/>
        <end position="556"/>
    </location>
</feature>
<dbReference type="Pfam" id="PF13193">
    <property type="entry name" value="AMP-binding_C"/>
    <property type="match status" value="1"/>
</dbReference>
<keyword evidence="2" id="KW-0436">Ligase</keyword>
<dbReference type="InterPro" id="IPR042099">
    <property type="entry name" value="ANL_N_sf"/>
</dbReference>
<proteinExistence type="inferred from homology"/>
<keyword evidence="4" id="KW-0067">ATP-binding</keyword>
<dbReference type="InterPro" id="IPR045851">
    <property type="entry name" value="AMP-bd_C_sf"/>
</dbReference>
<dbReference type="SUPFAM" id="SSF56801">
    <property type="entry name" value="Acetyl-CoA synthetase-like"/>
    <property type="match status" value="1"/>
</dbReference>
<evidence type="ECO:0000256" key="4">
    <source>
        <dbReference type="ARBA" id="ARBA00022840"/>
    </source>
</evidence>
<dbReference type="PANTHER" id="PTHR43605:SF10">
    <property type="entry name" value="ACYL-COA SYNTHETASE MEDIUM CHAIN FAMILY MEMBER 3"/>
    <property type="match status" value="1"/>
</dbReference>
<feature type="region of interest" description="Disordered" evidence="5">
    <location>
        <begin position="542"/>
        <end position="562"/>
    </location>
</feature>
<dbReference type="PANTHER" id="PTHR43605">
    <property type="entry name" value="ACYL-COENZYME A SYNTHETASE"/>
    <property type="match status" value="1"/>
</dbReference>
<name>A0ABM7WS00_9BACT</name>
<evidence type="ECO:0000259" key="6">
    <source>
        <dbReference type="Pfam" id="PF00501"/>
    </source>
</evidence>
<dbReference type="Gene3D" id="3.30.300.30">
    <property type="match status" value="1"/>
</dbReference>